<name>A0ABN9MK40_9NEOB</name>
<gene>
    <name evidence="1" type="ORF">RIMI_LOCUS21599060</name>
</gene>
<feature type="non-terminal residue" evidence="1">
    <location>
        <position position="233"/>
    </location>
</feature>
<keyword evidence="2" id="KW-1185">Reference proteome</keyword>
<dbReference type="Proteomes" id="UP001176940">
    <property type="component" value="Unassembled WGS sequence"/>
</dbReference>
<accession>A0ABN9MK40</accession>
<reference evidence="1" key="1">
    <citation type="submission" date="2023-07" db="EMBL/GenBank/DDBJ databases">
        <authorList>
            <person name="Stuckert A."/>
        </authorList>
    </citation>
    <scope>NUCLEOTIDE SEQUENCE</scope>
</reference>
<proteinExistence type="predicted"/>
<evidence type="ECO:0000313" key="1">
    <source>
        <dbReference type="EMBL" id="CAJ0966744.1"/>
    </source>
</evidence>
<evidence type="ECO:0000313" key="2">
    <source>
        <dbReference type="Proteomes" id="UP001176940"/>
    </source>
</evidence>
<protein>
    <submittedName>
        <fullName evidence="1">Uncharacterized protein</fullName>
    </submittedName>
</protein>
<dbReference type="EMBL" id="CAUEEQ010076565">
    <property type="protein sequence ID" value="CAJ0966744.1"/>
    <property type="molecule type" value="Genomic_DNA"/>
</dbReference>
<organism evidence="1 2">
    <name type="scientific">Ranitomeya imitator</name>
    <name type="common">mimic poison frog</name>
    <dbReference type="NCBI Taxonomy" id="111125"/>
    <lineage>
        <taxon>Eukaryota</taxon>
        <taxon>Metazoa</taxon>
        <taxon>Chordata</taxon>
        <taxon>Craniata</taxon>
        <taxon>Vertebrata</taxon>
        <taxon>Euteleostomi</taxon>
        <taxon>Amphibia</taxon>
        <taxon>Batrachia</taxon>
        <taxon>Anura</taxon>
        <taxon>Neobatrachia</taxon>
        <taxon>Hyloidea</taxon>
        <taxon>Dendrobatidae</taxon>
        <taxon>Dendrobatinae</taxon>
        <taxon>Ranitomeya</taxon>
    </lineage>
</organism>
<comment type="caution">
    <text evidence="1">The sequence shown here is derived from an EMBL/GenBank/DDBJ whole genome shotgun (WGS) entry which is preliminary data.</text>
</comment>
<sequence>MSTTTRQYSYLPDFGNRNDPWLLECETCFFSRVNLQQRRLHPHTLPHEALSPHITTQGSVSTHYHTRLRPHTLPHKAPPLHITTRGSVPTHYHMRLHPHTLPHEALSPPITTRGSIPTHYHTMLRPPTLPHEAPSPHITTRGSFNHFSQGKRTFNCIRILPNKMSQEESPCPSHRPQEYPDNDAVADQQQQYRQNCRIGYQQQTPEQIDKDREIYHKVYINRVTERREADIYN</sequence>